<sequence>MMKNEEAYKEVLEMKNKIYELCKENDMSLIFMLENENEVTGSIYGKQTMLQSMLCGFLVEKFDTQEISEIFERVNFFSRVTEYKKSH</sequence>
<evidence type="ECO:0000313" key="2">
    <source>
        <dbReference type="Proteomes" id="UP000017415"/>
    </source>
</evidence>
<name>S1R840_9ENTE</name>
<dbReference type="PATRIC" id="fig|1121864.4.peg.701"/>
<proteinExistence type="predicted"/>
<keyword evidence="2" id="KW-1185">Reference proteome</keyword>
<protein>
    <submittedName>
        <fullName evidence="1">Uncharacterized protein</fullName>
    </submittedName>
</protein>
<evidence type="ECO:0000313" key="1">
    <source>
        <dbReference type="EMBL" id="ESK61291.1"/>
    </source>
</evidence>
<reference evidence="1 2" key="1">
    <citation type="submission" date="2013-10" db="EMBL/GenBank/DDBJ databases">
        <title>The Genome Sequence of Enterococcus cecorum DSM 20682 (= ATCC 43198) (Illumina assembly).</title>
        <authorList>
            <consortium name="The Broad Institute Genomics Platform"/>
            <consortium name="The Broad Institute Genome Sequencing Center for Infectious Disease"/>
            <person name="Earl A."/>
            <person name="Russ C."/>
            <person name="Gilmore M."/>
            <person name="Surin D."/>
            <person name="Walker B."/>
            <person name="Young S."/>
            <person name="Zeng Q."/>
            <person name="Gargeya S."/>
            <person name="Fitzgerald M."/>
            <person name="Haas B."/>
            <person name="Abouelleil A."/>
            <person name="Allen A.W."/>
            <person name="Alvarado L."/>
            <person name="Arachchi H.M."/>
            <person name="Berlin A.M."/>
            <person name="Chapman S.B."/>
            <person name="Gainer-Dewar J."/>
            <person name="Goldberg J."/>
            <person name="Griggs A."/>
            <person name="Gujja S."/>
            <person name="Hansen M."/>
            <person name="Howarth C."/>
            <person name="Imamovic A."/>
            <person name="Ireland A."/>
            <person name="Larimer J."/>
            <person name="McCowan C."/>
            <person name="Murphy C."/>
            <person name="Pearson M."/>
            <person name="Poon T.W."/>
            <person name="Priest M."/>
            <person name="Roberts A."/>
            <person name="Saif S."/>
            <person name="Shea T."/>
            <person name="Sisk P."/>
            <person name="Sykes S."/>
            <person name="Wortman J."/>
            <person name="Nusbaum C."/>
            <person name="Birren B."/>
        </authorList>
    </citation>
    <scope>NUCLEOTIDE SEQUENCE [LARGE SCALE GENOMIC DNA]</scope>
    <source>
        <strain evidence="1 2">ATCC 43198</strain>
    </source>
</reference>
<accession>S1R840</accession>
<dbReference type="HOGENOM" id="CLU_2478467_0_0_9"/>
<comment type="caution">
    <text evidence="1">The sequence shown here is derived from an EMBL/GenBank/DDBJ whole genome shotgun (WGS) entry which is preliminary data.</text>
</comment>
<gene>
    <name evidence="1" type="ORF">OMO_01351</name>
</gene>
<dbReference type="EMBL" id="AHYS01000006">
    <property type="protein sequence ID" value="ESK61291.1"/>
    <property type="molecule type" value="Genomic_DNA"/>
</dbReference>
<dbReference type="AlphaFoldDB" id="S1R840"/>
<organism evidence="1 2">
    <name type="scientific">Enterococcus cecorum DSM 20682 = ATCC 43198</name>
    <dbReference type="NCBI Taxonomy" id="1121864"/>
    <lineage>
        <taxon>Bacteria</taxon>
        <taxon>Bacillati</taxon>
        <taxon>Bacillota</taxon>
        <taxon>Bacilli</taxon>
        <taxon>Lactobacillales</taxon>
        <taxon>Enterococcaceae</taxon>
        <taxon>Enterococcus</taxon>
    </lineage>
</organism>
<dbReference type="Proteomes" id="UP000017415">
    <property type="component" value="Unassembled WGS sequence"/>
</dbReference>